<dbReference type="Gene3D" id="3.30.300.30">
    <property type="match status" value="1"/>
</dbReference>
<evidence type="ECO:0000259" key="4">
    <source>
        <dbReference type="PROSITE" id="PS50075"/>
    </source>
</evidence>
<dbReference type="InterPro" id="IPR020845">
    <property type="entry name" value="AMP-binding_CS"/>
</dbReference>
<dbReference type="Pfam" id="PF13193">
    <property type="entry name" value="AMP-binding_C"/>
    <property type="match status" value="1"/>
</dbReference>
<dbReference type="GO" id="GO:0005737">
    <property type="term" value="C:cytoplasm"/>
    <property type="evidence" value="ECO:0007669"/>
    <property type="project" value="TreeGrafter"/>
</dbReference>
<dbReference type="InterPro" id="IPR045851">
    <property type="entry name" value="AMP-bd_C_sf"/>
</dbReference>
<dbReference type="PANTHER" id="PTHR45527:SF1">
    <property type="entry name" value="FATTY ACID SYNTHASE"/>
    <property type="match status" value="1"/>
</dbReference>
<dbReference type="InterPro" id="IPR001031">
    <property type="entry name" value="Thioesterase"/>
</dbReference>
<proteinExistence type="predicted"/>
<evidence type="ECO:0000313" key="6">
    <source>
        <dbReference type="Proteomes" id="UP000594975"/>
    </source>
</evidence>
<protein>
    <submittedName>
        <fullName evidence="5">Amino acid adenylation domain-containing protein</fullName>
    </submittedName>
</protein>
<dbReference type="InterPro" id="IPR042099">
    <property type="entry name" value="ANL_N_sf"/>
</dbReference>
<dbReference type="GO" id="GO:0043041">
    <property type="term" value="P:amino acid activation for nonribosomal peptide biosynthetic process"/>
    <property type="evidence" value="ECO:0007669"/>
    <property type="project" value="TreeGrafter"/>
</dbReference>
<dbReference type="EMBL" id="CP065738">
    <property type="protein sequence ID" value="QPT53876.1"/>
    <property type="molecule type" value="Genomic_DNA"/>
</dbReference>
<dbReference type="CDD" id="cd05930">
    <property type="entry name" value="A_NRPS"/>
    <property type="match status" value="1"/>
</dbReference>
<evidence type="ECO:0000256" key="1">
    <source>
        <dbReference type="ARBA" id="ARBA00001957"/>
    </source>
</evidence>
<dbReference type="Pfam" id="PF00501">
    <property type="entry name" value="AMP-binding"/>
    <property type="match status" value="1"/>
</dbReference>
<dbReference type="Gene3D" id="3.40.50.12780">
    <property type="entry name" value="N-terminal domain of ligase-like"/>
    <property type="match status" value="1"/>
</dbReference>
<dbReference type="InterPro" id="IPR009081">
    <property type="entry name" value="PP-bd_ACP"/>
</dbReference>
<dbReference type="InterPro" id="IPR020806">
    <property type="entry name" value="PKS_PP-bd"/>
</dbReference>
<keyword evidence="3" id="KW-0597">Phosphoprotein</keyword>
<sequence length="1367" mass="144493">MTAPEHPWHPITEAARGIYMAARLDPENPCYTTAECVQLPAAPDVAALERALRLVYAENPGFRVRCAERDGRVLWREIPLERFLDGVEVLRPVTLPAPEAAGDQTDGEREEAIRETVLAWCSEQLRHPLEALSGQTVRSALIECGGRFFLLHCFHHLVADGFAAFDALRRLGRVYGQILNGQDPVPSQRPGLAELAAQDADDVPVRAEHAEAFQPLLQELEQGEDHSLAGRAADAPAVAHRARRELDPALQEALLGAGKAAGTGWPAAVVAAAGSYLTRVLGLSSARYGVPQMNRVLPGGPRVAARTGCTAVNLLPVAVSAGGSPAAQLGEVTAQLARNQAHGLVRQEELERQARRRGARLFGAQLNVVPFDAVLPFGQGTARVHNVSAGPVPDLTVTVRGMPGRGHPISLELDANPALYGREQAEAHAERLVHWLGAWGRAAVDGTDVDELEQATPAELARLDELAETRVPRRSGTLWEGFAAAAAEHPEETAVIEGPAYPGPGEGFRGRRLTYAELAEAARTRAAALASLGVAPGDPVALRTHRGLDQYVSVYALLAAGAVYLPVDPQLPAERVAGMLADAGCPWLLEGPGLDPLELGSSATEHPVTEHPVTALTAADLARAEERVCAEQAASAGLEDPLPGTRRAPEDLAYILFTSGSTGRPKGVPITHAGIDNRLAWQQHLAPVGPGDRVAHKTAVSFDVHVWELYWPLRHGAGVVVAAPEGHKDPEHLARLITEARVDCLHFVPTMLSAFLASPGAARTLAAGAHRPRTVVCSGEALTREQVAGCRRMLGTGPLNLYGPTEAAVDVTAWATEEHPEEPVVPIGRPAWNTGVHVLDASGHRCPVGVVGHLCLSGVQVTPGYLHRPEADAAAFRHLPAGRLGDEGPERVRVYRTGDLARWRPDGALEYRGRTDHQVKIGGQRLELGEVETVLAAVPGVSAAVALVRRIGAQEVLVGFLEAAAEEDRIVQRARDHAERHLPGYMVPTVWQVLQRLPITANGKADRRALAEREITEAPGQDGAPGREGGPATWREAVLGELFGQVLEREPLGPGADFFAAGGASLTALELVARIDERLGLPCSLAQIFAHPTPAALSAALGEESTAGLGADLAPTLLLRRGSDPAAAPLVLLPPAGGLGWCYAGLLPALGPARTVWTLQAPQFTDPQAPEPADLEELAPQQLPLLREIAPDGADLAGWSVGGMAAVHLAGLAEREGGPRIGAVGLLDAYPPSYWRSLPAPGPGELWRALMRMGGVEPQAPPRNLEETLAALREHGSPLAALDDAALRTSIAAVRRAMAHTRGADPAPVRARLLHVGAERTLGEGAPAQAWARTGALERQTVPGDHAAVIRGAGARALASMLGDGRG</sequence>
<dbReference type="SUPFAM" id="SSF47336">
    <property type="entry name" value="ACP-like"/>
    <property type="match status" value="1"/>
</dbReference>
<dbReference type="InterPro" id="IPR000873">
    <property type="entry name" value="AMP-dep_synth/lig_dom"/>
</dbReference>
<evidence type="ECO:0000256" key="2">
    <source>
        <dbReference type="ARBA" id="ARBA00022450"/>
    </source>
</evidence>
<dbReference type="InterPro" id="IPR029058">
    <property type="entry name" value="AB_hydrolase_fold"/>
</dbReference>
<keyword evidence="2" id="KW-0596">Phosphopantetheine</keyword>
<dbReference type="RefSeq" id="WP_129357354.1">
    <property type="nucleotide sequence ID" value="NZ_CP065738.1"/>
</dbReference>
<dbReference type="PROSITE" id="PS00455">
    <property type="entry name" value="AMP_BINDING"/>
    <property type="match status" value="1"/>
</dbReference>
<dbReference type="Proteomes" id="UP000594975">
    <property type="component" value="Chromosome"/>
</dbReference>
<dbReference type="Pfam" id="PF00975">
    <property type="entry name" value="Thioesterase"/>
    <property type="match status" value="1"/>
</dbReference>
<comment type="cofactor">
    <cofactor evidence="1">
        <name>pantetheine 4'-phosphate</name>
        <dbReference type="ChEBI" id="CHEBI:47942"/>
    </cofactor>
</comment>
<dbReference type="KEGG" id="rkr:I6G21_01290"/>
<dbReference type="Pfam" id="PF00668">
    <property type="entry name" value="Condensation"/>
    <property type="match status" value="1"/>
</dbReference>
<dbReference type="InterPro" id="IPR010071">
    <property type="entry name" value="AA_adenyl_dom"/>
</dbReference>
<dbReference type="SUPFAM" id="SSF56801">
    <property type="entry name" value="Acetyl-CoA synthetase-like"/>
    <property type="match status" value="1"/>
</dbReference>
<dbReference type="InterPro" id="IPR025110">
    <property type="entry name" value="AMP-bd_C"/>
</dbReference>
<dbReference type="InterPro" id="IPR036736">
    <property type="entry name" value="ACP-like_sf"/>
</dbReference>
<dbReference type="SUPFAM" id="SSF53474">
    <property type="entry name" value="alpha/beta-Hydrolases"/>
    <property type="match status" value="1"/>
</dbReference>
<dbReference type="GO" id="GO:0003824">
    <property type="term" value="F:catalytic activity"/>
    <property type="evidence" value="ECO:0007669"/>
    <property type="project" value="InterPro"/>
</dbReference>
<evidence type="ECO:0000256" key="3">
    <source>
        <dbReference type="ARBA" id="ARBA00022553"/>
    </source>
</evidence>
<reference evidence="5 6" key="1">
    <citation type="submission" date="2020-12" db="EMBL/GenBank/DDBJ databases">
        <title>FDA dAtabase for Regulatory Grade micrObial Sequences (FDA-ARGOS): Supporting development and validation of Infectious Disease Dx tests.</title>
        <authorList>
            <person name="Sproer C."/>
            <person name="Gronow S."/>
            <person name="Severitt S."/>
            <person name="Schroder I."/>
            <person name="Tallon L."/>
            <person name="Sadzewicz L."/>
            <person name="Zhao X."/>
            <person name="Boylan J."/>
            <person name="Ott S."/>
            <person name="Bowen H."/>
            <person name="Vavikolanu K."/>
            <person name="Mehta A."/>
            <person name="Aluvathingal J."/>
            <person name="Nadendla S."/>
            <person name="Lowell S."/>
            <person name="Myers T."/>
            <person name="Yan Y."/>
            <person name="Sichtig H."/>
        </authorList>
    </citation>
    <scope>NUCLEOTIDE SEQUENCE [LARGE SCALE GENOMIC DNA]</scope>
    <source>
        <strain evidence="5 6">FDAARGOS_864</strain>
    </source>
</reference>
<gene>
    <name evidence="5" type="ORF">I6G21_01290</name>
</gene>
<dbReference type="GO" id="GO:0031177">
    <property type="term" value="F:phosphopantetheine binding"/>
    <property type="evidence" value="ECO:0007669"/>
    <property type="project" value="InterPro"/>
</dbReference>
<name>A0A7T3CGR6_9MICC</name>
<dbReference type="InterPro" id="IPR001242">
    <property type="entry name" value="Condensation_dom"/>
</dbReference>
<dbReference type="SUPFAM" id="SSF52777">
    <property type="entry name" value="CoA-dependent acyltransferases"/>
    <property type="match status" value="2"/>
</dbReference>
<dbReference type="PANTHER" id="PTHR45527">
    <property type="entry name" value="NONRIBOSOMAL PEPTIDE SYNTHETASE"/>
    <property type="match status" value="1"/>
</dbReference>
<dbReference type="InterPro" id="IPR020802">
    <property type="entry name" value="TesA-like"/>
</dbReference>
<dbReference type="Pfam" id="PF00550">
    <property type="entry name" value="PP-binding"/>
    <property type="match status" value="1"/>
</dbReference>
<accession>A0A7T3CGR6</accession>
<dbReference type="SMART" id="SM00823">
    <property type="entry name" value="PKS_PP"/>
    <property type="match status" value="1"/>
</dbReference>
<dbReference type="PROSITE" id="PS50075">
    <property type="entry name" value="CARRIER"/>
    <property type="match status" value="1"/>
</dbReference>
<dbReference type="InterPro" id="IPR023213">
    <property type="entry name" value="CAT-like_dom_sf"/>
</dbReference>
<dbReference type="GO" id="GO:0044550">
    <property type="term" value="P:secondary metabolite biosynthetic process"/>
    <property type="evidence" value="ECO:0007669"/>
    <property type="project" value="TreeGrafter"/>
</dbReference>
<organism evidence="5 6">
    <name type="scientific">Rothia kristinae</name>
    <dbReference type="NCBI Taxonomy" id="37923"/>
    <lineage>
        <taxon>Bacteria</taxon>
        <taxon>Bacillati</taxon>
        <taxon>Actinomycetota</taxon>
        <taxon>Actinomycetes</taxon>
        <taxon>Micrococcales</taxon>
        <taxon>Micrococcaceae</taxon>
        <taxon>Rothia</taxon>
    </lineage>
</organism>
<dbReference type="Gene3D" id="3.30.559.10">
    <property type="entry name" value="Chloramphenicol acetyltransferase-like domain"/>
    <property type="match status" value="1"/>
</dbReference>
<dbReference type="Gene3D" id="3.40.50.1820">
    <property type="entry name" value="alpha/beta hydrolase"/>
    <property type="match status" value="1"/>
</dbReference>
<evidence type="ECO:0000313" key="5">
    <source>
        <dbReference type="EMBL" id="QPT53876.1"/>
    </source>
</evidence>
<feature type="domain" description="Carrier" evidence="4">
    <location>
        <begin position="1030"/>
        <end position="1105"/>
    </location>
</feature>
<dbReference type="SMART" id="SM00824">
    <property type="entry name" value="PKS_TE"/>
    <property type="match status" value="1"/>
</dbReference>
<dbReference type="GO" id="GO:0008610">
    <property type="term" value="P:lipid biosynthetic process"/>
    <property type="evidence" value="ECO:0007669"/>
    <property type="project" value="UniProtKB-ARBA"/>
</dbReference>
<dbReference type="GeneID" id="61261986"/>
<dbReference type="NCBIfam" id="TIGR01733">
    <property type="entry name" value="AA-adenyl-dom"/>
    <property type="match status" value="1"/>
</dbReference>
<dbReference type="Gene3D" id="3.30.559.30">
    <property type="entry name" value="Nonribosomal peptide synthetase, condensation domain"/>
    <property type="match status" value="1"/>
</dbReference>